<dbReference type="GO" id="GO:0005886">
    <property type="term" value="C:plasma membrane"/>
    <property type="evidence" value="ECO:0007669"/>
    <property type="project" value="TreeGrafter"/>
</dbReference>
<organism evidence="7 8">
    <name type="scientific">Psittacicella gerlachiana</name>
    <dbReference type="NCBI Taxonomy" id="2028574"/>
    <lineage>
        <taxon>Bacteria</taxon>
        <taxon>Pseudomonadati</taxon>
        <taxon>Pseudomonadota</taxon>
        <taxon>Gammaproteobacteria</taxon>
        <taxon>Pasteurellales</taxon>
        <taxon>Psittacicellaceae</taxon>
        <taxon>Psittacicella</taxon>
    </lineage>
</organism>
<evidence type="ECO:0000256" key="3">
    <source>
        <dbReference type="ARBA" id="ARBA00022692"/>
    </source>
</evidence>
<evidence type="ECO:0000256" key="6">
    <source>
        <dbReference type="SAM" id="Phobius"/>
    </source>
</evidence>
<reference evidence="7 8" key="1">
    <citation type="submission" date="2017-08" db="EMBL/GenBank/DDBJ databases">
        <title>Reclassification of Bisgaard taxon 37 and 44.</title>
        <authorList>
            <person name="Christensen H."/>
        </authorList>
    </citation>
    <scope>NUCLEOTIDE SEQUENCE [LARGE SCALE GENOMIC DNA]</scope>
    <source>
        <strain evidence="7 8">EEAB3T1</strain>
    </source>
</reference>
<evidence type="ECO:0000256" key="5">
    <source>
        <dbReference type="ARBA" id="ARBA00023136"/>
    </source>
</evidence>
<gene>
    <name evidence="7" type="ORF">CKF59_05525</name>
</gene>
<comment type="similarity">
    <text evidence="2">Belongs to the CbiQ family.</text>
</comment>
<dbReference type="CDD" id="cd16914">
    <property type="entry name" value="EcfT"/>
    <property type="match status" value="1"/>
</dbReference>
<dbReference type="RefSeq" id="WP_119534966.1">
    <property type="nucleotide sequence ID" value="NZ_NRJF01000163.1"/>
</dbReference>
<evidence type="ECO:0000313" key="7">
    <source>
        <dbReference type="EMBL" id="RIY34381.1"/>
    </source>
</evidence>
<comment type="caution">
    <text evidence="7">The sequence shown here is derived from an EMBL/GenBank/DDBJ whole genome shotgun (WGS) entry which is preliminary data.</text>
</comment>
<evidence type="ECO:0000313" key="8">
    <source>
        <dbReference type="Proteomes" id="UP000265964"/>
    </source>
</evidence>
<protein>
    <recommendedName>
        <fullName evidence="9">Cobalt ABC transporter permease</fullName>
    </recommendedName>
</protein>
<feature type="transmembrane region" description="Helical" evidence="6">
    <location>
        <begin position="247"/>
        <end position="267"/>
    </location>
</feature>
<accession>A0A3A1YA21</accession>
<dbReference type="PANTHER" id="PTHR33514:SF1">
    <property type="entry name" value="ABC TRANSPORTER PERMEASE"/>
    <property type="match status" value="1"/>
</dbReference>
<feature type="transmembrane region" description="Helical" evidence="6">
    <location>
        <begin position="66"/>
        <end position="85"/>
    </location>
</feature>
<keyword evidence="5 6" id="KW-0472">Membrane</keyword>
<comment type="subcellular location">
    <subcellularLocation>
        <location evidence="1">Membrane</location>
        <topology evidence="1">Multi-pass membrane protein</topology>
    </subcellularLocation>
</comment>
<keyword evidence="3 6" id="KW-0812">Transmembrane</keyword>
<evidence type="ECO:0000256" key="1">
    <source>
        <dbReference type="ARBA" id="ARBA00004141"/>
    </source>
</evidence>
<feature type="transmembrane region" description="Helical" evidence="6">
    <location>
        <begin position="114"/>
        <end position="136"/>
    </location>
</feature>
<dbReference type="AlphaFoldDB" id="A0A3A1YA21"/>
<dbReference type="PANTHER" id="PTHR33514">
    <property type="entry name" value="PROTEIN ABCI12, CHLOROPLASTIC"/>
    <property type="match status" value="1"/>
</dbReference>
<evidence type="ECO:0000256" key="4">
    <source>
        <dbReference type="ARBA" id="ARBA00022989"/>
    </source>
</evidence>
<keyword evidence="4 6" id="KW-1133">Transmembrane helix</keyword>
<evidence type="ECO:0000256" key="2">
    <source>
        <dbReference type="ARBA" id="ARBA00008564"/>
    </source>
</evidence>
<evidence type="ECO:0008006" key="9">
    <source>
        <dbReference type="Google" id="ProtNLM"/>
    </source>
</evidence>
<dbReference type="InterPro" id="IPR003339">
    <property type="entry name" value="ABC/ECF_trnsptr_transmembrane"/>
</dbReference>
<dbReference type="EMBL" id="NRJF01000163">
    <property type="protein sequence ID" value="RIY34381.1"/>
    <property type="molecule type" value="Genomic_DNA"/>
</dbReference>
<dbReference type="Proteomes" id="UP000265964">
    <property type="component" value="Unassembled WGS sequence"/>
</dbReference>
<sequence length="276" mass="32067">MSNNVMGYLPKDSLVHKIHPTAKLLYFIIVLTASMITYDTRLLVFIAVSSLAILKLSKIRYVEISFVIKFILFFSVLNLVMVYIFDPTHGNDLYQSYHEIFAGWGYFKFTYEEFFFLGNMVLKYICTVPLAISFLMTTNPSQFASSLNQIGVSYRISYAVALTLRYIPDIQTQYLAINKSQQARGLDLSAKAPFWQRVKAIVSQVMPFILNSFNNIDSINQAMELRRFGQHKRRTWISKKKMGTRDYLTLLLALFIFACVFLCWELNQGRFYNPFL</sequence>
<dbReference type="Pfam" id="PF02361">
    <property type="entry name" value="CbiQ"/>
    <property type="match status" value="1"/>
</dbReference>
<name>A0A3A1YA21_9GAMM</name>
<keyword evidence="8" id="KW-1185">Reference proteome</keyword>
<feature type="transmembrane region" description="Helical" evidence="6">
    <location>
        <begin position="24"/>
        <end position="54"/>
    </location>
</feature>
<dbReference type="OrthoDB" id="4533at2"/>
<proteinExistence type="inferred from homology"/>